<dbReference type="Proteomes" id="UP000557230">
    <property type="component" value="Unassembled WGS sequence"/>
</dbReference>
<name>A0A7L1GBL5_9PICI</name>
<dbReference type="AlphaFoldDB" id="A0A7L1GBL5"/>
<protein>
    <submittedName>
        <fullName evidence="5">SNUT1 protein</fullName>
    </submittedName>
</protein>
<evidence type="ECO:0000256" key="4">
    <source>
        <dbReference type="SAM" id="MobiDB-lite"/>
    </source>
</evidence>
<evidence type="ECO:0000256" key="3">
    <source>
        <dbReference type="ARBA" id="ARBA00023242"/>
    </source>
</evidence>
<feature type="compositionally biased region" description="Gly residues" evidence="4">
    <location>
        <begin position="110"/>
        <end position="125"/>
    </location>
</feature>
<feature type="non-terminal residue" evidence="5">
    <location>
        <position position="1"/>
    </location>
</feature>
<sequence>VPLPPSQDLYSSRDLQGLTVEHDVETFREGETLVLTLKDKGVLEEAEDVLVNVTLVAQEQAKQNLELRQKKPQYVPYEEEDPATATQGPQPKVLLPKYSAPPQRPSFRLGPGGGAPAGGGPGGDPQAGTPPGPAPQSLQLPPLRLAPEYLTPEEMVTFRKTRRRVKRLRRKPLKADDLLPMAPGDTQGDFGSRWGWGGLRGAHGCWE</sequence>
<evidence type="ECO:0000313" key="6">
    <source>
        <dbReference type="Proteomes" id="UP000557230"/>
    </source>
</evidence>
<evidence type="ECO:0000256" key="2">
    <source>
        <dbReference type="ARBA" id="ARBA00006076"/>
    </source>
</evidence>
<comment type="similarity">
    <text evidence="2">Belongs to the SNU66/SART1 family.</text>
</comment>
<dbReference type="GO" id="GO:0046540">
    <property type="term" value="C:U4/U6 x U5 tri-snRNP complex"/>
    <property type="evidence" value="ECO:0007669"/>
    <property type="project" value="TreeGrafter"/>
</dbReference>
<dbReference type="GO" id="GO:0000481">
    <property type="term" value="P:maturation of 5S rRNA"/>
    <property type="evidence" value="ECO:0007669"/>
    <property type="project" value="TreeGrafter"/>
</dbReference>
<dbReference type="GO" id="GO:0045292">
    <property type="term" value="P:mRNA cis splicing, via spliceosome"/>
    <property type="evidence" value="ECO:0007669"/>
    <property type="project" value="TreeGrafter"/>
</dbReference>
<dbReference type="Pfam" id="PF03343">
    <property type="entry name" value="SART-1"/>
    <property type="match status" value="1"/>
</dbReference>
<feature type="non-terminal residue" evidence="5">
    <location>
        <position position="207"/>
    </location>
</feature>
<proteinExistence type="inferred from homology"/>
<evidence type="ECO:0000313" key="5">
    <source>
        <dbReference type="EMBL" id="NXN11060.1"/>
    </source>
</evidence>
<keyword evidence="6" id="KW-1185">Reference proteome</keyword>
<dbReference type="PANTHER" id="PTHR14152">
    <property type="entry name" value="SQUAMOUS CELL CARCINOMA ANTIGEN RECOGNISED BY CYTOTOXIC T LYMPHOCYTES"/>
    <property type="match status" value="1"/>
</dbReference>
<dbReference type="OrthoDB" id="5583at2759"/>
<dbReference type="PANTHER" id="PTHR14152:SF5">
    <property type="entry name" value="U4_U6.U5 TRI-SNRNP-ASSOCIATED PROTEIN 1"/>
    <property type="match status" value="1"/>
</dbReference>
<dbReference type="EMBL" id="VXBD01005815">
    <property type="protein sequence ID" value="NXN11060.1"/>
    <property type="molecule type" value="Genomic_DNA"/>
</dbReference>
<feature type="region of interest" description="Disordered" evidence="4">
    <location>
        <begin position="72"/>
        <end position="140"/>
    </location>
</feature>
<gene>
    <name evidence="5" type="primary">Sart1</name>
    <name evidence="5" type="ORF">INDMAC_R15480</name>
</gene>
<organism evidence="5 6">
    <name type="scientific">Indicator maculatus</name>
    <name type="common">spotted honeyguide</name>
    <dbReference type="NCBI Taxonomy" id="545262"/>
    <lineage>
        <taxon>Eukaryota</taxon>
        <taxon>Metazoa</taxon>
        <taxon>Chordata</taxon>
        <taxon>Craniata</taxon>
        <taxon>Vertebrata</taxon>
        <taxon>Euteleostomi</taxon>
        <taxon>Archelosauria</taxon>
        <taxon>Archosauria</taxon>
        <taxon>Dinosauria</taxon>
        <taxon>Saurischia</taxon>
        <taxon>Theropoda</taxon>
        <taxon>Coelurosauria</taxon>
        <taxon>Aves</taxon>
        <taxon>Neognathae</taxon>
        <taxon>Neoaves</taxon>
        <taxon>Telluraves</taxon>
        <taxon>Coraciimorphae</taxon>
        <taxon>Piciformes</taxon>
        <taxon>Indicatoridae</taxon>
        <taxon>Indicator</taxon>
    </lineage>
</organism>
<reference evidence="5 6" key="1">
    <citation type="submission" date="2019-09" db="EMBL/GenBank/DDBJ databases">
        <title>Bird 10,000 Genomes (B10K) Project - Family phase.</title>
        <authorList>
            <person name="Zhang G."/>
        </authorList>
    </citation>
    <scope>NUCLEOTIDE SEQUENCE [LARGE SCALE GENOMIC DNA]</scope>
    <source>
        <strain evidence="5">B10K-DU-001-78</strain>
        <tissue evidence="5">Muscle</tissue>
    </source>
</reference>
<dbReference type="InterPro" id="IPR005011">
    <property type="entry name" value="SNU66/SART1"/>
</dbReference>
<accession>A0A7L1GBL5</accession>
<keyword evidence="3" id="KW-0539">Nucleus</keyword>
<evidence type="ECO:0000256" key="1">
    <source>
        <dbReference type="ARBA" id="ARBA00004123"/>
    </source>
</evidence>
<comment type="subcellular location">
    <subcellularLocation>
        <location evidence="1">Nucleus</location>
    </subcellularLocation>
</comment>
<comment type="caution">
    <text evidence="5">The sequence shown here is derived from an EMBL/GenBank/DDBJ whole genome shotgun (WGS) entry which is preliminary data.</text>
</comment>